<reference evidence="3" key="3">
    <citation type="submission" date="2024-02" db="UniProtKB">
        <authorList>
            <consortium name="WormBaseParasite"/>
        </authorList>
    </citation>
    <scope>IDENTIFICATION</scope>
    <source>
        <strain evidence="3">pt0022</strain>
    </source>
</reference>
<evidence type="ECO:0000313" key="3">
    <source>
        <dbReference type="WBParaSite" id="mrna-Wban_09587"/>
    </source>
</evidence>
<reference evidence="2" key="2">
    <citation type="journal article" date="2016" name="Mol. Ecol.">
        <title>Population genomics of the filarial nematode parasite Wuchereria bancrofti from mosquitoes.</title>
        <authorList>
            <person name="Small S.T."/>
            <person name="Reimer L.J."/>
            <person name="Tisch D.J."/>
            <person name="King C.L."/>
            <person name="Christensen B.M."/>
            <person name="Siba P.M."/>
            <person name="Kazura J.W."/>
            <person name="Serre D."/>
            <person name="Zimmerman P.A."/>
        </authorList>
    </citation>
    <scope>NUCLEOTIDE SEQUENCE</scope>
    <source>
        <strain evidence="2">pt0022</strain>
    </source>
</reference>
<dbReference type="PANTHER" id="PTHR11558">
    <property type="entry name" value="SPERMIDINE/SPERMINE SYNTHASE"/>
    <property type="match status" value="1"/>
</dbReference>
<evidence type="ECO:0000256" key="1">
    <source>
        <dbReference type="SAM" id="SignalP"/>
    </source>
</evidence>
<sequence length="315" mass="36340">MIIFWWTYAVFLTSSILVFSDENYNNNQFIQVVLLDDLLINGRHRRIEDIAIREYDGSLFIQRVLKLIDIGPFAVASMALEIPPEKQNAAKLDTSLLPLNHSKILIPYIQAMAAAPFALEAIQLEKNGKIWNILEIGLGTGILNSFLHNIFSSMNITAIELERGMYEIAKKYFGLIEDNYQRVIIEDGIQYLQRISNEPKYDVIFIDACYDRIIADVICPVETFMLEQNLKIVKKALTKNGIIVLSVLTFDEKELRKVEKRYRDVFGNCRLITDSLNLVNHVLACGEYRTNKTEFVRKLKEIYKKFGFDSQPNIE</sequence>
<dbReference type="InterPro" id="IPR029063">
    <property type="entry name" value="SAM-dependent_MTases_sf"/>
</dbReference>
<dbReference type="WBParaSite" id="mrna-Wban_09587">
    <property type="protein sequence ID" value="mrna-Wban_09587"/>
    <property type="gene ID" value="Wban_09587"/>
</dbReference>
<dbReference type="GO" id="GO:0004766">
    <property type="term" value="F:spermidine synthase activity"/>
    <property type="evidence" value="ECO:0007669"/>
    <property type="project" value="TreeGrafter"/>
</dbReference>
<dbReference type="Pfam" id="PF01564">
    <property type="entry name" value="Spermine_synth"/>
    <property type="match status" value="1"/>
</dbReference>
<feature type="chain" id="PRO_5042025639" evidence="1">
    <location>
        <begin position="21"/>
        <end position="315"/>
    </location>
</feature>
<reference evidence="2" key="1">
    <citation type="submission" date="2015-03" db="EMBL/GenBank/DDBJ databases">
        <title>Wuchereria bancrofti Genome Sequencing Papua New Guinea Strain.</title>
        <authorList>
            <person name="Small S.T."/>
            <person name="Serre D."/>
            <person name="Zimmerman P.A."/>
        </authorList>
    </citation>
    <scope>NUCLEOTIDE SEQUENCE [LARGE SCALE GENOMIC DNA]</scope>
    <source>
        <strain evidence="2">pt0022</strain>
    </source>
</reference>
<dbReference type="CDD" id="cd02440">
    <property type="entry name" value="AdoMet_MTases"/>
    <property type="match status" value="1"/>
</dbReference>
<name>A0AAF5Q3F5_WUCBA</name>
<organism evidence="2 3">
    <name type="scientific">Wuchereria bancrofti</name>
    <dbReference type="NCBI Taxonomy" id="6293"/>
    <lineage>
        <taxon>Eukaryota</taxon>
        <taxon>Metazoa</taxon>
        <taxon>Ecdysozoa</taxon>
        <taxon>Nematoda</taxon>
        <taxon>Chromadorea</taxon>
        <taxon>Rhabditida</taxon>
        <taxon>Spirurina</taxon>
        <taxon>Spiruromorpha</taxon>
        <taxon>Filarioidea</taxon>
        <taxon>Onchocercidae</taxon>
        <taxon>Wuchereria</taxon>
    </lineage>
</organism>
<accession>A0AAF5Q3F5</accession>
<keyword evidence="1" id="KW-0732">Signal</keyword>
<dbReference type="Proteomes" id="UP000093561">
    <property type="component" value="Unassembled WGS sequence"/>
</dbReference>
<proteinExistence type="predicted"/>
<dbReference type="Gene3D" id="3.40.50.150">
    <property type="entry name" value="Vaccinia Virus protein VP39"/>
    <property type="match status" value="1"/>
</dbReference>
<protein>
    <submittedName>
        <fullName evidence="3">Methyltransferase domain-containing protein</fullName>
    </submittedName>
</protein>
<feature type="signal peptide" evidence="1">
    <location>
        <begin position="1"/>
        <end position="20"/>
    </location>
</feature>
<dbReference type="PANTHER" id="PTHR11558:SF11">
    <property type="entry name" value="SPERMIDINE SYNTHASE"/>
    <property type="match status" value="1"/>
</dbReference>
<dbReference type="GO" id="GO:0008295">
    <property type="term" value="P:spermidine biosynthetic process"/>
    <property type="evidence" value="ECO:0007669"/>
    <property type="project" value="TreeGrafter"/>
</dbReference>
<dbReference type="AlphaFoldDB" id="A0AAF5Q3F5"/>
<dbReference type="SUPFAM" id="SSF53335">
    <property type="entry name" value="S-adenosyl-L-methionine-dependent methyltransferases"/>
    <property type="match status" value="1"/>
</dbReference>
<dbReference type="InterPro" id="IPR001045">
    <property type="entry name" value="Spermi_synthase"/>
</dbReference>
<dbReference type="GO" id="GO:0005829">
    <property type="term" value="C:cytosol"/>
    <property type="evidence" value="ECO:0007669"/>
    <property type="project" value="TreeGrafter"/>
</dbReference>
<evidence type="ECO:0000313" key="2">
    <source>
        <dbReference type="Proteomes" id="UP000093561"/>
    </source>
</evidence>